<dbReference type="PANTHER" id="PTHR42852:SF6">
    <property type="entry name" value="THIOL:DISULFIDE INTERCHANGE PROTEIN DSBE"/>
    <property type="match status" value="1"/>
</dbReference>
<evidence type="ECO:0000259" key="5">
    <source>
        <dbReference type="PROSITE" id="PS51352"/>
    </source>
</evidence>
<dbReference type="InterPro" id="IPR000866">
    <property type="entry name" value="AhpC/TSA"/>
</dbReference>
<accession>A0AA35RA95</accession>
<keyword evidence="7" id="KW-1185">Reference proteome</keyword>
<reference evidence="6" key="1">
    <citation type="submission" date="2023-03" db="EMBL/GenBank/DDBJ databases">
        <authorList>
            <person name="Steffen K."/>
            <person name="Cardenas P."/>
        </authorList>
    </citation>
    <scope>NUCLEOTIDE SEQUENCE</scope>
</reference>
<organism evidence="6 7">
    <name type="scientific">Geodia barretti</name>
    <name type="common">Barrett's horny sponge</name>
    <dbReference type="NCBI Taxonomy" id="519541"/>
    <lineage>
        <taxon>Eukaryota</taxon>
        <taxon>Metazoa</taxon>
        <taxon>Porifera</taxon>
        <taxon>Demospongiae</taxon>
        <taxon>Heteroscleromorpha</taxon>
        <taxon>Tetractinellida</taxon>
        <taxon>Astrophorina</taxon>
        <taxon>Geodiidae</taxon>
        <taxon>Geodia</taxon>
    </lineage>
</organism>
<keyword evidence="4" id="KW-0676">Redox-active center</keyword>
<dbReference type="Gene3D" id="3.40.30.10">
    <property type="entry name" value="Glutaredoxin"/>
    <property type="match status" value="1"/>
</dbReference>
<keyword evidence="3" id="KW-1015">Disulfide bond</keyword>
<dbReference type="GO" id="GO:0016491">
    <property type="term" value="F:oxidoreductase activity"/>
    <property type="evidence" value="ECO:0007669"/>
    <property type="project" value="InterPro"/>
</dbReference>
<evidence type="ECO:0000313" key="7">
    <source>
        <dbReference type="Proteomes" id="UP001174909"/>
    </source>
</evidence>
<feature type="non-terminal residue" evidence="6">
    <location>
        <position position="1"/>
    </location>
</feature>
<keyword evidence="2" id="KW-0201">Cytochrome c-type biogenesis</keyword>
<sequence>SDLRGKVVLVDFWASWCAPCRQEAPVLEQIYREYAGSDVEFVGVNIWDLPDNAATYVEDFEISYPNGVDADGIIAIDYGVKGIPEKFFIDRDGVVRQKFVGPIRPDKLRETLDQLLAE</sequence>
<evidence type="ECO:0000256" key="2">
    <source>
        <dbReference type="ARBA" id="ARBA00022748"/>
    </source>
</evidence>
<dbReference type="GO" id="GO:0017004">
    <property type="term" value="P:cytochrome complex assembly"/>
    <property type="evidence" value="ECO:0007669"/>
    <property type="project" value="UniProtKB-KW"/>
</dbReference>
<dbReference type="SUPFAM" id="SSF52833">
    <property type="entry name" value="Thioredoxin-like"/>
    <property type="match status" value="1"/>
</dbReference>
<comment type="caution">
    <text evidence="6">The sequence shown here is derived from an EMBL/GenBank/DDBJ whole genome shotgun (WGS) entry which is preliminary data.</text>
</comment>
<dbReference type="PROSITE" id="PS51352">
    <property type="entry name" value="THIOREDOXIN_2"/>
    <property type="match status" value="1"/>
</dbReference>
<dbReference type="EMBL" id="CASHTH010000691">
    <property type="protein sequence ID" value="CAI8006512.1"/>
    <property type="molecule type" value="Genomic_DNA"/>
</dbReference>
<protein>
    <submittedName>
        <fullName evidence="6">Thiol:disulfide interchange protein CycY</fullName>
    </submittedName>
</protein>
<dbReference type="PANTHER" id="PTHR42852">
    <property type="entry name" value="THIOL:DISULFIDE INTERCHANGE PROTEIN DSBE"/>
    <property type="match status" value="1"/>
</dbReference>
<evidence type="ECO:0000256" key="1">
    <source>
        <dbReference type="ARBA" id="ARBA00004196"/>
    </source>
</evidence>
<dbReference type="Proteomes" id="UP001174909">
    <property type="component" value="Unassembled WGS sequence"/>
</dbReference>
<feature type="domain" description="Thioredoxin" evidence="5">
    <location>
        <begin position="1"/>
        <end position="117"/>
    </location>
</feature>
<proteinExistence type="predicted"/>
<evidence type="ECO:0000256" key="4">
    <source>
        <dbReference type="ARBA" id="ARBA00023284"/>
    </source>
</evidence>
<dbReference type="PROSITE" id="PS00194">
    <property type="entry name" value="THIOREDOXIN_1"/>
    <property type="match status" value="1"/>
</dbReference>
<dbReference type="InterPro" id="IPR013766">
    <property type="entry name" value="Thioredoxin_domain"/>
</dbReference>
<dbReference type="CDD" id="cd02966">
    <property type="entry name" value="TlpA_like_family"/>
    <property type="match status" value="1"/>
</dbReference>
<name>A0AA35RA95_GEOBA</name>
<evidence type="ECO:0000256" key="3">
    <source>
        <dbReference type="ARBA" id="ARBA00023157"/>
    </source>
</evidence>
<evidence type="ECO:0000313" key="6">
    <source>
        <dbReference type="EMBL" id="CAI8006512.1"/>
    </source>
</evidence>
<comment type="subcellular location">
    <subcellularLocation>
        <location evidence="1">Cell envelope</location>
    </subcellularLocation>
</comment>
<gene>
    <name evidence="6" type="ORF">GBAR_LOCUS4754</name>
</gene>
<dbReference type="InterPro" id="IPR036249">
    <property type="entry name" value="Thioredoxin-like_sf"/>
</dbReference>
<dbReference type="InterPro" id="IPR050553">
    <property type="entry name" value="Thioredoxin_ResA/DsbE_sf"/>
</dbReference>
<dbReference type="GO" id="GO:0016209">
    <property type="term" value="F:antioxidant activity"/>
    <property type="evidence" value="ECO:0007669"/>
    <property type="project" value="InterPro"/>
</dbReference>
<dbReference type="Pfam" id="PF00578">
    <property type="entry name" value="AhpC-TSA"/>
    <property type="match status" value="1"/>
</dbReference>
<dbReference type="InterPro" id="IPR017937">
    <property type="entry name" value="Thioredoxin_CS"/>
</dbReference>
<dbReference type="AlphaFoldDB" id="A0AA35RA95"/>